<evidence type="ECO:0000256" key="4">
    <source>
        <dbReference type="SAM" id="MobiDB-lite"/>
    </source>
</evidence>
<feature type="region of interest" description="Disordered" evidence="4">
    <location>
        <begin position="767"/>
        <end position="789"/>
    </location>
</feature>
<protein>
    <recommendedName>
        <fullName evidence="5">CRC domain-containing protein</fullName>
    </recommendedName>
</protein>
<dbReference type="Proteomes" id="UP000324705">
    <property type="component" value="Chromosome 4B"/>
</dbReference>
<comment type="subcellular location">
    <subcellularLocation>
        <location evidence="1">Nucleus</location>
    </subcellularLocation>
</comment>
<name>A0A9R0W731_TRITD</name>
<sequence length="789" mass="84787">MDTPDRAAAPAAAARAEDSPLFGFIDSLSPIEPLKSAYSGNGLQAYHQSLNAASVSSIFTSPHHNAHKEGSKLSKSSFGDYTENEISMEDGTDKNKSPTSSTAVRLFACTSTITRESHTMITCSVNEGIVDPPKGPNDLPQPGRFDSGSPDHNTAPCHGVSVRSDLKQDKCPKLEAVQATNNTVEKRKCLFSSDMQPQDGCQPAKENNEVMGCEWEDLVSGTSGELLAFDSSMDQHHTGVQLAANNAESCGYLLSKLAGGADIPDRTHPTTSSQAYYHEMVVGEDKTENGQLFPEDKKTILSEEIQDNINEENACIPLGCKVETQQRGVRRRCLVFEASGYSHRTVQKESVGDLSFSTSKGKSSAQNHRNPGKTPSPHVFRGIGLHLNALALTSKDKMACQDPLATALVPSLKTEQDVHGNLLSAGGNFVHSGSGSLDLQMDNDDCSVGGFLGNDHNSSQSSSPPKKRRKSDNGDDDSCKRCSCKKSKCLKLYCECFAAGVYCSEPCSCQGCLNKPIHEEIVLSTRKQIEFRNPLAFAPKVIRMSEAGQETQEDPKNTPASARHKRGCNCKKSSCLKKYCECYQGGVGCSNNCRCETCKNTFGTRDVAVSTENEEMKQEGDQTENREQEKENDQQKANVHSENHKLVELVVPITPPLDVSSCLLKQPNFSNAKPPRPCKARSGSSSRPSKASETVQSRKTSKAGDSVFIEEMPGILREPSSPGIVKTCSPNGKRVSPPHNALGVSPSRKGGRKLILKSIPSFPSLAGDANGGSATCSSDSATALALGPS</sequence>
<feature type="compositionally biased region" description="Basic and acidic residues" evidence="4">
    <location>
        <begin position="614"/>
        <end position="643"/>
    </location>
</feature>
<comment type="similarity">
    <text evidence="2">Belongs to the lin-54 family.</text>
</comment>
<feature type="region of interest" description="Disordered" evidence="4">
    <location>
        <begin position="609"/>
        <end position="643"/>
    </location>
</feature>
<feature type="compositionally biased region" description="Polar residues" evidence="4">
    <location>
        <begin position="772"/>
        <end position="781"/>
    </location>
</feature>
<dbReference type="InterPro" id="IPR033467">
    <property type="entry name" value="Tesmin/TSO1-like_CXC"/>
</dbReference>
<feature type="region of interest" description="Disordered" evidence="4">
    <location>
        <begin position="546"/>
        <end position="565"/>
    </location>
</feature>
<dbReference type="PROSITE" id="PS51634">
    <property type="entry name" value="CRC"/>
    <property type="match status" value="1"/>
</dbReference>
<evidence type="ECO:0000313" key="6">
    <source>
        <dbReference type="EMBL" id="VAI01120.1"/>
    </source>
</evidence>
<feature type="region of interest" description="Disordered" evidence="4">
    <location>
        <begin position="128"/>
        <end position="159"/>
    </location>
</feature>
<dbReference type="OMA" id="HFNTIAM"/>
<dbReference type="PANTHER" id="PTHR46159:SF12">
    <property type="entry name" value="PROTEIN TESMIN_TSO1-LIKE CXC 3-RELATED"/>
    <property type="match status" value="1"/>
</dbReference>
<evidence type="ECO:0000256" key="1">
    <source>
        <dbReference type="ARBA" id="ARBA00004123"/>
    </source>
</evidence>
<evidence type="ECO:0000256" key="3">
    <source>
        <dbReference type="ARBA" id="ARBA00023242"/>
    </source>
</evidence>
<dbReference type="AlphaFoldDB" id="A0A9R0W731"/>
<dbReference type="Pfam" id="PF03638">
    <property type="entry name" value="TCR"/>
    <property type="match status" value="2"/>
</dbReference>
<feature type="compositionally biased region" description="Basic and acidic residues" evidence="4">
    <location>
        <begin position="471"/>
        <end position="480"/>
    </location>
</feature>
<feature type="region of interest" description="Disordered" evidence="4">
    <location>
        <begin position="453"/>
        <end position="480"/>
    </location>
</feature>
<evidence type="ECO:0000259" key="5">
    <source>
        <dbReference type="PROSITE" id="PS51634"/>
    </source>
</evidence>
<dbReference type="PANTHER" id="PTHR46159">
    <property type="entry name" value="PROTEIN TESMIN/TSO1-LIKE CXC 2"/>
    <property type="match status" value="1"/>
</dbReference>
<organism evidence="6 7">
    <name type="scientific">Triticum turgidum subsp. durum</name>
    <name type="common">Durum wheat</name>
    <name type="synonym">Triticum durum</name>
    <dbReference type="NCBI Taxonomy" id="4567"/>
    <lineage>
        <taxon>Eukaryota</taxon>
        <taxon>Viridiplantae</taxon>
        <taxon>Streptophyta</taxon>
        <taxon>Embryophyta</taxon>
        <taxon>Tracheophyta</taxon>
        <taxon>Spermatophyta</taxon>
        <taxon>Magnoliopsida</taxon>
        <taxon>Liliopsida</taxon>
        <taxon>Poales</taxon>
        <taxon>Poaceae</taxon>
        <taxon>BOP clade</taxon>
        <taxon>Pooideae</taxon>
        <taxon>Triticodae</taxon>
        <taxon>Triticeae</taxon>
        <taxon>Triticinae</taxon>
        <taxon>Triticum</taxon>
    </lineage>
</organism>
<dbReference type="InterPro" id="IPR005172">
    <property type="entry name" value="CRC"/>
</dbReference>
<feature type="compositionally biased region" description="Polar residues" evidence="4">
    <location>
        <begin position="355"/>
        <end position="369"/>
    </location>
</feature>
<dbReference type="SMART" id="SM01114">
    <property type="entry name" value="CXC"/>
    <property type="match status" value="2"/>
</dbReference>
<proteinExistence type="inferred from homology"/>
<dbReference type="GO" id="GO:0005634">
    <property type="term" value="C:nucleus"/>
    <property type="evidence" value="ECO:0007669"/>
    <property type="project" value="UniProtKB-SubCell"/>
</dbReference>
<feature type="region of interest" description="Disordered" evidence="4">
    <location>
        <begin position="665"/>
        <end position="704"/>
    </location>
</feature>
<keyword evidence="3" id="KW-0539">Nucleus</keyword>
<accession>A0A9R0W731</accession>
<dbReference type="Gramene" id="TRITD4Bv1G008180.1">
    <property type="protein sequence ID" value="TRITD4Bv1G008180.1"/>
    <property type="gene ID" value="TRITD4Bv1G008180"/>
</dbReference>
<dbReference type="InterPro" id="IPR044522">
    <property type="entry name" value="TSO1-like"/>
</dbReference>
<feature type="region of interest" description="Disordered" evidence="4">
    <location>
        <begin position="729"/>
        <end position="749"/>
    </location>
</feature>
<gene>
    <name evidence="6" type="ORF">TRITD_4Bv1G008180</name>
</gene>
<feature type="region of interest" description="Disordered" evidence="4">
    <location>
        <begin position="347"/>
        <end position="378"/>
    </location>
</feature>
<evidence type="ECO:0000256" key="2">
    <source>
        <dbReference type="ARBA" id="ARBA00007267"/>
    </source>
</evidence>
<evidence type="ECO:0000313" key="7">
    <source>
        <dbReference type="Proteomes" id="UP000324705"/>
    </source>
</evidence>
<feature type="compositionally biased region" description="Low complexity" evidence="4">
    <location>
        <begin position="680"/>
        <end position="692"/>
    </location>
</feature>
<dbReference type="GO" id="GO:0003700">
    <property type="term" value="F:DNA-binding transcription factor activity"/>
    <property type="evidence" value="ECO:0007669"/>
    <property type="project" value="InterPro"/>
</dbReference>
<reference evidence="6 7" key="1">
    <citation type="submission" date="2017-09" db="EMBL/GenBank/DDBJ databases">
        <authorList>
            <consortium name="International Durum Wheat Genome Sequencing Consortium (IDWGSC)"/>
            <person name="Milanesi L."/>
        </authorList>
    </citation>
    <scope>NUCLEOTIDE SEQUENCE [LARGE SCALE GENOMIC DNA]</scope>
    <source>
        <strain evidence="7">cv. Svevo</strain>
    </source>
</reference>
<feature type="domain" description="CRC" evidence="5">
    <location>
        <begin position="478"/>
        <end position="603"/>
    </location>
</feature>
<dbReference type="EMBL" id="LT934118">
    <property type="protein sequence ID" value="VAI01120.1"/>
    <property type="molecule type" value="Genomic_DNA"/>
</dbReference>
<keyword evidence="7" id="KW-1185">Reference proteome</keyword>